<dbReference type="Proteomes" id="UP001227192">
    <property type="component" value="Unassembled WGS sequence"/>
</dbReference>
<proteinExistence type="predicted"/>
<evidence type="ECO:0000313" key="1">
    <source>
        <dbReference type="EMBL" id="KAJ9485316.1"/>
    </source>
</evidence>
<evidence type="ECO:0000313" key="2">
    <source>
        <dbReference type="Proteomes" id="UP001227192"/>
    </source>
</evidence>
<reference evidence="1" key="2">
    <citation type="journal article" date="2016" name="Fungal Biol.">
        <title>Ochratoxin A production by Penicillium thymicola.</title>
        <authorList>
            <person name="Nguyen H.D.T."/>
            <person name="McMullin D.R."/>
            <person name="Ponomareva E."/>
            <person name="Riley R."/>
            <person name="Pomraning K.R."/>
            <person name="Baker S.E."/>
            <person name="Seifert K.A."/>
        </authorList>
    </citation>
    <scope>NUCLEOTIDE SEQUENCE</scope>
    <source>
        <strain evidence="1">DAOM 180753</strain>
    </source>
</reference>
<name>A0AAI9TE50_PENTH</name>
<organism evidence="1 2">
    <name type="scientific">Penicillium thymicola</name>
    <dbReference type="NCBI Taxonomy" id="293382"/>
    <lineage>
        <taxon>Eukaryota</taxon>
        <taxon>Fungi</taxon>
        <taxon>Dikarya</taxon>
        <taxon>Ascomycota</taxon>
        <taxon>Pezizomycotina</taxon>
        <taxon>Eurotiomycetes</taxon>
        <taxon>Eurotiomycetidae</taxon>
        <taxon>Eurotiales</taxon>
        <taxon>Aspergillaceae</taxon>
        <taxon>Penicillium</taxon>
    </lineage>
</organism>
<accession>A0AAI9TE50</accession>
<dbReference type="AlphaFoldDB" id="A0AAI9TE50"/>
<comment type="caution">
    <text evidence="1">The sequence shown here is derived from an EMBL/GenBank/DDBJ whole genome shotgun (WGS) entry which is preliminary data.</text>
</comment>
<gene>
    <name evidence="1" type="ORF">VN97_g8041</name>
</gene>
<dbReference type="EMBL" id="LACB01000273">
    <property type="protein sequence ID" value="KAJ9485316.1"/>
    <property type="molecule type" value="Genomic_DNA"/>
</dbReference>
<protein>
    <submittedName>
        <fullName evidence="1">Uncharacterized protein</fullName>
    </submittedName>
</protein>
<sequence>MVIPIVARGSGLNITYEIESRLHKQSDTAIDAMQDSSILHCCGTILPKSRQLSLLHFIKRIIDTRVDCTIQS</sequence>
<keyword evidence="2" id="KW-1185">Reference proteome</keyword>
<reference evidence="1" key="1">
    <citation type="submission" date="2015-06" db="EMBL/GenBank/DDBJ databases">
        <authorList>
            <person name="Nguyen H."/>
        </authorList>
    </citation>
    <scope>NUCLEOTIDE SEQUENCE</scope>
    <source>
        <strain evidence="1">DAOM 180753</strain>
    </source>
</reference>